<evidence type="ECO:0000313" key="2">
    <source>
        <dbReference type="Proteomes" id="UP000186102"/>
    </source>
</evidence>
<evidence type="ECO:0000313" key="1">
    <source>
        <dbReference type="EMBL" id="OLN31206.1"/>
    </source>
</evidence>
<reference evidence="1 2" key="1">
    <citation type="submission" date="2016-09" db="EMBL/GenBank/DDBJ databases">
        <title>Complete genome of Desulfosporosinus sp. OL.</title>
        <authorList>
            <person name="Mardanov A."/>
            <person name="Beletsky A."/>
            <person name="Panova A."/>
            <person name="Karnachuk O."/>
            <person name="Ravin N."/>
        </authorList>
    </citation>
    <scope>NUCLEOTIDE SEQUENCE [LARGE SCALE GENOMIC DNA]</scope>
    <source>
        <strain evidence="1 2">OL</strain>
    </source>
</reference>
<keyword evidence="2" id="KW-1185">Reference proteome</keyword>
<dbReference type="EMBL" id="MLBF01000020">
    <property type="protein sequence ID" value="OLN31206.1"/>
    <property type="molecule type" value="Genomic_DNA"/>
</dbReference>
<organism evidence="1 2">
    <name type="scientific">Desulfosporosinus metallidurans</name>
    <dbReference type="NCBI Taxonomy" id="1888891"/>
    <lineage>
        <taxon>Bacteria</taxon>
        <taxon>Bacillati</taxon>
        <taxon>Bacillota</taxon>
        <taxon>Clostridia</taxon>
        <taxon>Eubacteriales</taxon>
        <taxon>Desulfitobacteriaceae</taxon>
        <taxon>Desulfosporosinus</taxon>
    </lineage>
</organism>
<proteinExistence type="predicted"/>
<comment type="caution">
    <text evidence="1">The sequence shown here is derived from an EMBL/GenBank/DDBJ whole genome shotgun (WGS) entry which is preliminary data.</text>
</comment>
<protein>
    <submittedName>
        <fullName evidence="1">Uncharacterized protein</fullName>
    </submittedName>
</protein>
<sequence length="48" mass="5474">MFILLSPLAQNGNSNSSALQLHIYGMKHRIDQKYLMPGQNDNSSTFEY</sequence>
<dbReference type="Proteomes" id="UP000186102">
    <property type="component" value="Unassembled WGS sequence"/>
</dbReference>
<dbReference type="AlphaFoldDB" id="A0A1Q8QV45"/>
<accession>A0A1Q8QV45</accession>
<gene>
    <name evidence="1" type="ORF">DSOL_2816</name>
</gene>
<name>A0A1Q8QV45_9FIRM</name>